<accession>A0A8H6H9J3</accession>
<comment type="caution">
    <text evidence="2">The sequence shown here is derived from an EMBL/GenBank/DDBJ whole genome shotgun (WGS) entry which is preliminary data.</text>
</comment>
<proteinExistence type="predicted"/>
<protein>
    <submittedName>
        <fullName evidence="2">Uncharacterized protein</fullName>
    </submittedName>
</protein>
<dbReference type="Proteomes" id="UP000521943">
    <property type="component" value="Unassembled WGS sequence"/>
</dbReference>
<dbReference type="AlphaFoldDB" id="A0A8H6H9J3"/>
<reference evidence="2 3" key="1">
    <citation type="submission" date="2020-07" db="EMBL/GenBank/DDBJ databases">
        <title>Comparative genomics of pyrophilous fungi reveals a link between fire events and developmental genes.</title>
        <authorList>
            <consortium name="DOE Joint Genome Institute"/>
            <person name="Steindorff A.S."/>
            <person name="Carver A."/>
            <person name="Calhoun S."/>
            <person name="Stillman K."/>
            <person name="Liu H."/>
            <person name="Lipzen A."/>
            <person name="Pangilinan J."/>
            <person name="Labutti K."/>
            <person name="Bruns T.D."/>
            <person name="Grigoriev I.V."/>
        </authorList>
    </citation>
    <scope>NUCLEOTIDE SEQUENCE [LARGE SCALE GENOMIC DNA]</scope>
    <source>
        <strain evidence="2 3">CBS 144469</strain>
    </source>
</reference>
<evidence type="ECO:0000256" key="1">
    <source>
        <dbReference type="SAM" id="MobiDB-lite"/>
    </source>
</evidence>
<name>A0A8H6H9J3_9AGAR</name>
<evidence type="ECO:0000313" key="3">
    <source>
        <dbReference type="Proteomes" id="UP000521943"/>
    </source>
</evidence>
<organism evidence="2 3">
    <name type="scientific">Ephemerocybe angulata</name>
    <dbReference type="NCBI Taxonomy" id="980116"/>
    <lineage>
        <taxon>Eukaryota</taxon>
        <taxon>Fungi</taxon>
        <taxon>Dikarya</taxon>
        <taxon>Basidiomycota</taxon>
        <taxon>Agaricomycotina</taxon>
        <taxon>Agaricomycetes</taxon>
        <taxon>Agaricomycetidae</taxon>
        <taxon>Agaricales</taxon>
        <taxon>Agaricineae</taxon>
        <taxon>Psathyrellaceae</taxon>
        <taxon>Ephemerocybe</taxon>
    </lineage>
</organism>
<gene>
    <name evidence="2" type="ORF">DFP72DRAFT_1082783</name>
</gene>
<sequence>MIRHGRCRPHTTILIPTVISSEFTVRQQNTERFKQRVAVGDETGSGGNGTRRPFPHRFSHAASPSGSLRRFRGPPRTRIIQPYQEFETTALPRQPPSLINRSAGCCRFAGTPPHLGAATVAVVRGLQSKTRPRSSDVYLQPVASRAQLLCPRIWTATLGEFLGH</sequence>
<dbReference type="EMBL" id="JACGCI010000207">
    <property type="protein sequence ID" value="KAF6742017.1"/>
    <property type="molecule type" value="Genomic_DNA"/>
</dbReference>
<feature type="region of interest" description="Disordered" evidence="1">
    <location>
        <begin position="35"/>
        <end position="74"/>
    </location>
</feature>
<keyword evidence="3" id="KW-1185">Reference proteome</keyword>
<evidence type="ECO:0000313" key="2">
    <source>
        <dbReference type="EMBL" id="KAF6742017.1"/>
    </source>
</evidence>